<organism evidence="14 15">
    <name type="scientific">Bacteroides luti</name>
    <dbReference type="NCBI Taxonomy" id="1297750"/>
    <lineage>
        <taxon>Bacteria</taxon>
        <taxon>Pseudomonadati</taxon>
        <taxon>Bacteroidota</taxon>
        <taxon>Bacteroidia</taxon>
        <taxon>Bacteroidales</taxon>
        <taxon>Bacteroidaceae</taxon>
        <taxon>Bacteroides</taxon>
    </lineage>
</organism>
<accession>A0A1M4SID0</accession>
<protein>
    <recommendedName>
        <fullName evidence="2">thioredoxin-dependent peroxiredoxin</fullName>
        <ecNumber evidence="2">1.11.1.24</ecNumber>
    </recommendedName>
    <alternativeName>
        <fullName evidence="8">Thioredoxin peroxidase</fullName>
    </alternativeName>
    <alternativeName>
        <fullName evidence="10">Thioredoxin-dependent peroxiredoxin Bcp</fullName>
    </alternativeName>
</protein>
<dbReference type="Gene3D" id="3.40.30.10">
    <property type="entry name" value="Glutaredoxin"/>
    <property type="match status" value="1"/>
</dbReference>
<comment type="similarity">
    <text evidence="9">Belongs to the peroxiredoxin family. BCP/PrxQ subfamily.</text>
</comment>
<dbReference type="EC" id="1.11.1.24" evidence="2"/>
<evidence type="ECO:0000313" key="15">
    <source>
        <dbReference type="Proteomes" id="UP000184509"/>
    </source>
</evidence>
<evidence type="ECO:0000259" key="13">
    <source>
        <dbReference type="PROSITE" id="PS51352"/>
    </source>
</evidence>
<reference evidence="14 15" key="1">
    <citation type="submission" date="2016-11" db="EMBL/GenBank/DDBJ databases">
        <authorList>
            <person name="Jaros S."/>
            <person name="Januszkiewicz K."/>
            <person name="Wedrychowicz H."/>
        </authorList>
    </citation>
    <scope>NUCLEOTIDE SEQUENCE [LARGE SCALE GENOMIC DNA]</scope>
    <source>
        <strain evidence="14 15">DSM 26991</strain>
    </source>
</reference>
<dbReference type="GO" id="GO:0005737">
    <property type="term" value="C:cytoplasm"/>
    <property type="evidence" value="ECO:0007669"/>
    <property type="project" value="TreeGrafter"/>
</dbReference>
<dbReference type="PANTHER" id="PTHR42801:SF4">
    <property type="entry name" value="AHPC_TSA FAMILY PROTEIN"/>
    <property type="match status" value="1"/>
</dbReference>
<feature type="transmembrane region" description="Helical" evidence="12">
    <location>
        <begin position="6"/>
        <end position="24"/>
    </location>
</feature>
<evidence type="ECO:0000256" key="11">
    <source>
        <dbReference type="ARBA" id="ARBA00049091"/>
    </source>
</evidence>
<dbReference type="PROSITE" id="PS51352">
    <property type="entry name" value="THIOREDOXIN_2"/>
    <property type="match status" value="1"/>
</dbReference>
<comment type="function">
    <text evidence="1">Thiol-specific peroxidase that catalyzes the reduction of hydrogen peroxide and organic hydroperoxides to water and alcohols, respectively. Plays a role in cell protection against oxidative stress by detoxifying peroxides and as sensor of hydrogen peroxide-mediated signaling events.</text>
</comment>
<keyword evidence="12" id="KW-1133">Transmembrane helix</keyword>
<dbReference type="PANTHER" id="PTHR42801">
    <property type="entry name" value="THIOREDOXIN-DEPENDENT PEROXIDE REDUCTASE"/>
    <property type="match status" value="1"/>
</dbReference>
<evidence type="ECO:0000256" key="1">
    <source>
        <dbReference type="ARBA" id="ARBA00003330"/>
    </source>
</evidence>
<keyword evidence="4" id="KW-0049">Antioxidant</keyword>
<evidence type="ECO:0000313" key="14">
    <source>
        <dbReference type="EMBL" id="SHE31960.1"/>
    </source>
</evidence>
<dbReference type="AlphaFoldDB" id="A0A1M4SID0"/>
<evidence type="ECO:0000256" key="7">
    <source>
        <dbReference type="ARBA" id="ARBA00023284"/>
    </source>
</evidence>
<keyword evidence="5" id="KW-0560">Oxidoreductase</keyword>
<name>A0A1M4SID0_9BACE</name>
<dbReference type="InterPro" id="IPR000866">
    <property type="entry name" value="AhpC/TSA"/>
</dbReference>
<dbReference type="GO" id="GO:0034599">
    <property type="term" value="P:cellular response to oxidative stress"/>
    <property type="evidence" value="ECO:0007669"/>
    <property type="project" value="TreeGrafter"/>
</dbReference>
<dbReference type="InterPro" id="IPR050924">
    <property type="entry name" value="Peroxiredoxin_BCP/PrxQ"/>
</dbReference>
<keyword evidence="12" id="KW-0812">Transmembrane</keyword>
<dbReference type="STRING" id="1297750.SAMN05444405_101109"/>
<dbReference type="CDD" id="cd03017">
    <property type="entry name" value="PRX_BCP"/>
    <property type="match status" value="1"/>
</dbReference>
<evidence type="ECO:0000256" key="6">
    <source>
        <dbReference type="ARBA" id="ARBA00023157"/>
    </source>
</evidence>
<keyword evidence="15" id="KW-1185">Reference proteome</keyword>
<evidence type="ECO:0000256" key="5">
    <source>
        <dbReference type="ARBA" id="ARBA00023002"/>
    </source>
</evidence>
<dbReference type="InterPro" id="IPR036249">
    <property type="entry name" value="Thioredoxin-like_sf"/>
</dbReference>
<dbReference type="GO" id="GO:0008379">
    <property type="term" value="F:thioredoxin peroxidase activity"/>
    <property type="evidence" value="ECO:0007669"/>
    <property type="project" value="TreeGrafter"/>
</dbReference>
<dbReference type="EMBL" id="FQTV01000001">
    <property type="protein sequence ID" value="SHE31960.1"/>
    <property type="molecule type" value="Genomic_DNA"/>
</dbReference>
<dbReference type="RefSeq" id="WP_083547517.1">
    <property type="nucleotide sequence ID" value="NZ_FQTV01000001.1"/>
</dbReference>
<evidence type="ECO:0000256" key="9">
    <source>
        <dbReference type="ARBA" id="ARBA00038489"/>
    </source>
</evidence>
<evidence type="ECO:0000256" key="4">
    <source>
        <dbReference type="ARBA" id="ARBA00022862"/>
    </source>
</evidence>
<feature type="transmembrane region" description="Helical" evidence="12">
    <location>
        <begin position="73"/>
        <end position="91"/>
    </location>
</feature>
<dbReference type="InterPro" id="IPR013766">
    <property type="entry name" value="Thioredoxin_domain"/>
</dbReference>
<keyword evidence="12" id="KW-0472">Membrane</keyword>
<proteinExistence type="inferred from homology"/>
<keyword evidence="6" id="KW-1015">Disulfide bond</keyword>
<keyword evidence="7" id="KW-0676">Redox-active center</keyword>
<evidence type="ECO:0000256" key="8">
    <source>
        <dbReference type="ARBA" id="ARBA00032824"/>
    </source>
</evidence>
<evidence type="ECO:0000256" key="3">
    <source>
        <dbReference type="ARBA" id="ARBA00022559"/>
    </source>
</evidence>
<comment type="catalytic activity">
    <reaction evidence="11">
        <text>a hydroperoxide + [thioredoxin]-dithiol = an alcohol + [thioredoxin]-disulfide + H2O</text>
        <dbReference type="Rhea" id="RHEA:62620"/>
        <dbReference type="Rhea" id="RHEA-COMP:10698"/>
        <dbReference type="Rhea" id="RHEA-COMP:10700"/>
        <dbReference type="ChEBI" id="CHEBI:15377"/>
        <dbReference type="ChEBI" id="CHEBI:29950"/>
        <dbReference type="ChEBI" id="CHEBI:30879"/>
        <dbReference type="ChEBI" id="CHEBI:35924"/>
        <dbReference type="ChEBI" id="CHEBI:50058"/>
        <dbReference type="EC" id="1.11.1.24"/>
    </reaction>
</comment>
<keyword evidence="3" id="KW-0575">Peroxidase</keyword>
<dbReference type="Proteomes" id="UP000184509">
    <property type="component" value="Unassembled WGS sequence"/>
</dbReference>
<gene>
    <name evidence="14" type="ORF">SAMN05444405_101109</name>
</gene>
<evidence type="ECO:0000256" key="12">
    <source>
        <dbReference type="SAM" id="Phobius"/>
    </source>
</evidence>
<evidence type="ECO:0000256" key="2">
    <source>
        <dbReference type="ARBA" id="ARBA00013017"/>
    </source>
</evidence>
<evidence type="ECO:0000256" key="10">
    <source>
        <dbReference type="ARBA" id="ARBA00042639"/>
    </source>
</evidence>
<dbReference type="OrthoDB" id="9812811at2"/>
<dbReference type="GO" id="GO:0045454">
    <property type="term" value="P:cell redox homeostasis"/>
    <property type="evidence" value="ECO:0007669"/>
    <property type="project" value="TreeGrafter"/>
</dbReference>
<dbReference type="SUPFAM" id="SSF52833">
    <property type="entry name" value="Thioredoxin-like"/>
    <property type="match status" value="1"/>
</dbReference>
<feature type="domain" description="Thioredoxin" evidence="13">
    <location>
        <begin position="104"/>
        <end position="253"/>
    </location>
</feature>
<sequence length="253" mass="29155">MIMLLLDNFWLILFIALGLPLLTYRSKFRKIVYQTDSWTINIKPLLTDELRGLIGSHSVDHPKYKKFRNYYRTYLVLILITLVFYFDFSGFTHTKETEVEKSKIGVGSRLPSFSLKDQNGNTLAIDSVIGKYYLVIFFYNSDAGPNTLREVWAFQENLDAFKAADAMVIGIGRESVDSHKEFATENALLYTLLCDEGNKVRKMFRVPSNLLGYLPGRVTYIVDKTGKVVYVHSSQIRTYKHATNALKFLKEMK</sequence>
<dbReference type="Pfam" id="PF00578">
    <property type="entry name" value="AhpC-TSA"/>
    <property type="match status" value="1"/>
</dbReference>